<accession>A0A381VQY7</accession>
<keyword evidence="8" id="KW-0234">DNA repair</keyword>
<dbReference type="Pfam" id="PF03372">
    <property type="entry name" value="Exo_endo_phos"/>
    <property type="match status" value="1"/>
</dbReference>
<keyword evidence="5" id="KW-0227">DNA damage</keyword>
<protein>
    <recommendedName>
        <fullName evidence="9">Endonuclease/exonuclease/phosphatase domain-containing protein</fullName>
    </recommendedName>
</protein>
<evidence type="ECO:0000256" key="8">
    <source>
        <dbReference type="ARBA" id="ARBA00023204"/>
    </source>
</evidence>
<dbReference type="GO" id="GO:0046872">
    <property type="term" value="F:metal ion binding"/>
    <property type="evidence" value="ECO:0007669"/>
    <property type="project" value="UniProtKB-KW"/>
</dbReference>
<evidence type="ECO:0000256" key="5">
    <source>
        <dbReference type="ARBA" id="ARBA00022763"/>
    </source>
</evidence>
<dbReference type="InterPro" id="IPR051547">
    <property type="entry name" value="TDP2-like"/>
</dbReference>
<dbReference type="SUPFAM" id="SSF56219">
    <property type="entry name" value="DNase I-like"/>
    <property type="match status" value="1"/>
</dbReference>
<dbReference type="PANTHER" id="PTHR15822">
    <property type="entry name" value="TRAF AND TNF RECEPTOR-ASSOCIATED PROTEIN"/>
    <property type="match status" value="1"/>
</dbReference>
<name>A0A381VQY7_9ZZZZ</name>
<dbReference type="PANTHER" id="PTHR15822:SF4">
    <property type="entry name" value="TYROSYL-DNA PHOSPHODIESTERASE 2"/>
    <property type="match status" value="1"/>
</dbReference>
<dbReference type="GO" id="GO:0016787">
    <property type="term" value="F:hydrolase activity"/>
    <property type="evidence" value="ECO:0007669"/>
    <property type="project" value="UniProtKB-KW"/>
</dbReference>
<evidence type="ECO:0000256" key="7">
    <source>
        <dbReference type="ARBA" id="ARBA00022842"/>
    </source>
</evidence>
<dbReference type="GO" id="GO:0004518">
    <property type="term" value="F:nuclease activity"/>
    <property type="evidence" value="ECO:0007669"/>
    <property type="project" value="UniProtKB-KW"/>
</dbReference>
<keyword evidence="6" id="KW-0378">Hydrolase</keyword>
<dbReference type="InterPro" id="IPR005135">
    <property type="entry name" value="Endo/exonuclease/phosphatase"/>
</dbReference>
<comment type="cofactor">
    <cofactor evidence="2">
        <name>Mg(2+)</name>
        <dbReference type="ChEBI" id="CHEBI:18420"/>
    </cofactor>
</comment>
<evidence type="ECO:0000259" key="9">
    <source>
        <dbReference type="Pfam" id="PF03372"/>
    </source>
</evidence>
<comment type="cofactor">
    <cofactor evidence="1">
        <name>Mn(2+)</name>
        <dbReference type="ChEBI" id="CHEBI:29035"/>
    </cofactor>
</comment>
<keyword evidence="4" id="KW-0479">Metal-binding</keyword>
<keyword evidence="7" id="KW-0460">Magnesium</keyword>
<dbReference type="InterPro" id="IPR036691">
    <property type="entry name" value="Endo/exonu/phosph_ase_sf"/>
</dbReference>
<dbReference type="GO" id="GO:0006281">
    <property type="term" value="P:DNA repair"/>
    <property type="evidence" value="ECO:0007669"/>
    <property type="project" value="UniProtKB-KW"/>
</dbReference>
<evidence type="ECO:0000256" key="1">
    <source>
        <dbReference type="ARBA" id="ARBA00001936"/>
    </source>
</evidence>
<sequence length="314" mass="36276">MKKLLLLLLFIPLVSFGQFNMQLFPNYKSDGFSFSQEQEISNVRIMTYNIWNGFDWGRDSKRKANCINWIKSKKPDILALQELCGYDEQQLKEDALSWGHQYVQILKTEGYPTALTSNKPIEVKERAIESFWHGLLHCQTYGIDFFIVHLSPSDSDIRLDEARQITKKINALNNDSYIILGDFNAQSPIDASWVEKNQDLKAKHKPTKKKKYSNLRLGEFDYSVISEFLACPSVDVCLGKIKLQDGYTFPTPALIDKYNYTPQTIVQNRVRIDYILASPALAKYCIEAKIFNQKETDMLSDHYPILAEFSIIKE</sequence>
<keyword evidence="3" id="KW-0540">Nuclease</keyword>
<dbReference type="AlphaFoldDB" id="A0A381VQY7"/>
<reference evidence="10" key="1">
    <citation type="submission" date="2018-05" db="EMBL/GenBank/DDBJ databases">
        <authorList>
            <person name="Lanie J.A."/>
            <person name="Ng W.-L."/>
            <person name="Kazmierczak K.M."/>
            <person name="Andrzejewski T.M."/>
            <person name="Davidsen T.M."/>
            <person name="Wayne K.J."/>
            <person name="Tettelin H."/>
            <person name="Glass J.I."/>
            <person name="Rusch D."/>
            <person name="Podicherti R."/>
            <person name="Tsui H.-C.T."/>
            <person name="Winkler M.E."/>
        </authorList>
    </citation>
    <scope>NUCLEOTIDE SEQUENCE</scope>
</reference>
<evidence type="ECO:0000313" key="10">
    <source>
        <dbReference type="EMBL" id="SVA42057.1"/>
    </source>
</evidence>
<feature type="domain" description="Endonuclease/exonuclease/phosphatase" evidence="9">
    <location>
        <begin position="46"/>
        <end position="302"/>
    </location>
</feature>
<evidence type="ECO:0000256" key="2">
    <source>
        <dbReference type="ARBA" id="ARBA00001946"/>
    </source>
</evidence>
<evidence type="ECO:0000256" key="6">
    <source>
        <dbReference type="ARBA" id="ARBA00022801"/>
    </source>
</evidence>
<dbReference type="EMBL" id="UINC01009378">
    <property type="protein sequence ID" value="SVA42057.1"/>
    <property type="molecule type" value="Genomic_DNA"/>
</dbReference>
<organism evidence="10">
    <name type="scientific">marine metagenome</name>
    <dbReference type="NCBI Taxonomy" id="408172"/>
    <lineage>
        <taxon>unclassified sequences</taxon>
        <taxon>metagenomes</taxon>
        <taxon>ecological metagenomes</taxon>
    </lineage>
</organism>
<gene>
    <name evidence="10" type="ORF">METZ01_LOCUS94911</name>
</gene>
<evidence type="ECO:0000256" key="4">
    <source>
        <dbReference type="ARBA" id="ARBA00022723"/>
    </source>
</evidence>
<evidence type="ECO:0000256" key="3">
    <source>
        <dbReference type="ARBA" id="ARBA00022722"/>
    </source>
</evidence>
<proteinExistence type="predicted"/>
<dbReference type="Gene3D" id="3.60.10.10">
    <property type="entry name" value="Endonuclease/exonuclease/phosphatase"/>
    <property type="match status" value="1"/>
</dbReference>